<keyword evidence="1" id="KW-0812">Transmembrane</keyword>
<evidence type="ECO:0000313" key="2">
    <source>
        <dbReference type="EMBL" id="KAL3791461.1"/>
    </source>
</evidence>
<keyword evidence="1" id="KW-0472">Membrane</keyword>
<proteinExistence type="predicted"/>
<dbReference type="Proteomes" id="UP001530315">
    <property type="component" value="Unassembled WGS sequence"/>
</dbReference>
<comment type="caution">
    <text evidence="2">The sequence shown here is derived from an EMBL/GenBank/DDBJ whole genome shotgun (WGS) entry which is preliminary data.</text>
</comment>
<reference evidence="2 3" key="1">
    <citation type="submission" date="2024-10" db="EMBL/GenBank/DDBJ databases">
        <title>Updated reference genomes for cyclostephanoid diatoms.</title>
        <authorList>
            <person name="Roberts W.R."/>
            <person name="Alverson A.J."/>
        </authorList>
    </citation>
    <scope>NUCLEOTIDE SEQUENCE [LARGE SCALE GENOMIC DNA]</scope>
    <source>
        <strain evidence="2 3">AJA276-08</strain>
    </source>
</reference>
<dbReference type="EMBL" id="JALLAZ020000592">
    <property type="protein sequence ID" value="KAL3791461.1"/>
    <property type="molecule type" value="Genomic_DNA"/>
</dbReference>
<gene>
    <name evidence="2" type="ORF">ACHAW5_008080</name>
</gene>
<feature type="transmembrane region" description="Helical" evidence="1">
    <location>
        <begin position="25"/>
        <end position="47"/>
    </location>
</feature>
<keyword evidence="3" id="KW-1185">Reference proteome</keyword>
<evidence type="ECO:0000313" key="3">
    <source>
        <dbReference type="Proteomes" id="UP001530315"/>
    </source>
</evidence>
<name>A0ABD3PVU6_9STRA</name>
<organism evidence="2 3">
    <name type="scientific">Stephanodiscus triporus</name>
    <dbReference type="NCBI Taxonomy" id="2934178"/>
    <lineage>
        <taxon>Eukaryota</taxon>
        <taxon>Sar</taxon>
        <taxon>Stramenopiles</taxon>
        <taxon>Ochrophyta</taxon>
        <taxon>Bacillariophyta</taxon>
        <taxon>Coscinodiscophyceae</taxon>
        <taxon>Thalassiosirophycidae</taxon>
        <taxon>Stephanodiscales</taxon>
        <taxon>Stephanodiscaceae</taxon>
        <taxon>Stephanodiscus</taxon>
    </lineage>
</organism>
<accession>A0ABD3PVU6</accession>
<keyword evidence="1" id="KW-1133">Transmembrane helix</keyword>
<sequence>MAVKKRIPYAACNLKCAITILKANLGLGFIALGSMMGLLGYSFSWFLEFASTMQLDAMMESASSMSSSSEDSSDLSAAGGIVAFLFIGPTKL</sequence>
<dbReference type="AlphaFoldDB" id="A0ABD3PVU6"/>
<evidence type="ECO:0000256" key="1">
    <source>
        <dbReference type="SAM" id="Phobius"/>
    </source>
</evidence>
<protein>
    <submittedName>
        <fullName evidence="2">Uncharacterized protein</fullName>
    </submittedName>
</protein>